<dbReference type="Gene3D" id="2.30.30.40">
    <property type="entry name" value="SH3 Domains"/>
    <property type="match status" value="1"/>
</dbReference>
<keyword evidence="3" id="KW-0378">Hydrolase</keyword>
<evidence type="ECO:0000313" key="7">
    <source>
        <dbReference type="Proteomes" id="UP001081283"/>
    </source>
</evidence>
<dbReference type="SUPFAM" id="SSF54001">
    <property type="entry name" value="Cysteine proteinases"/>
    <property type="match status" value="1"/>
</dbReference>
<dbReference type="PANTHER" id="PTHR47053:SF1">
    <property type="entry name" value="MUREIN DD-ENDOPEPTIDASE MEPH-RELATED"/>
    <property type="match status" value="1"/>
</dbReference>
<proteinExistence type="inferred from homology"/>
<accession>A0ABT3YAQ9</accession>
<comment type="caution">
    <text evidence="6">The sequence shown here is derived from an EMBL/GenBank/DDBJ whole genome shotgun (WGS) entry which is preliminary data.</text>
</comment>
<protein>
    <submittedName>
        <fullName evidence="6">NlpC/P60 family protein</fullName>
    </submittedName>
</protein>
<dbReference type="Pfam" id="PF00877">
    <property type="entry name" value="NLPC_P60"/>
    <property type="match status" value="1"/>
</dbReference>
<dbReference type="PROSITE" id="PS51935">
    <property type="entry name" value="NLPC_P60"/>
    <property type="match status" value="1"/>
</dbReference>
<gene>
    <name evidence="6" type="ORF">OEG82_02765</name>
</gene>
<evidence type="ECO:0000256" key="1">
    <source>
        <dbReference type="ARBA" id="ARBA00007074"/>
    </source>
</evidence>
<feature type="domain" description="NlpC/P60" evidence="5">
    <location>
        <begin position="163"/>
        <end position="286"/>
    </location>
</feature>
<evidence type="ECO:0000313" key="6">
    <source>
        <dbReference type="EMBL" id="MCY0092965.1"/>
    </source>
</evidence>
<reference evidence="6" key="1">
    <citation type="submission" date="2022-10" db="EMBL/GenBank/DDBJ databases">
        <title>Hoeflea sp. J2-29, isolated from marine algae.</title>
        <authorList>
            <person name="Kristyanto S."/>
            <person name="Kim J.M."/>
            <person name="Jeon C.O."/>
        </authorList>
    </citation>
    <scope>NUCLEOTIDE SEQUENCE</scope>
    <source>
        <strain evidence="6">J2-29</strain>
    </source>
</reference>
<keyword evidence="4" id="KW-0788">Thiol protease</keyword>
<dbReference type="Proteomes" id="UP001081283">
    <property type="component" value="Unassembled WGS sequence"/>
</dbReference>
<dbReference type="RefSeq" id="WP_267610947.1">
    <property type="nucleotide sequence ID" value="NZ_JAOVZQ010000001.1"/>
</dbReference>
<evidence type="ECO:0000259" key="5">
    <source>
        <dbReference type="PROSITE" id="PS51935"/>
    </source>
</evidence>
<evidence type="ECO:0000256" key="3">
    <source>
        <dbReference type="ARBA" id="ARBA00022801"/>
    </source>
</evidence>
<dbReference type="InterPro" id="IPR051202">
    <property type="entry name" value="Peptidase_C40"/>
</dbReference>
<evidence type="ECO:0000256" key="2">
    <source>
        <dbReference type="ARBA" id="ARBA00022670"/>
    </source>
</evidence>
<dbReference type="InterPro" id="IPR041382">
    <property type="entry name" value="SH3_16"/>
</dbReference>
<comment type="similarity">
    <text evidence="1">Belongs to the peptidase C40 family.</text>
</comment>
<dbReference type="Gene3D" id="3.90.1720.10">
    <property type="entry name" value="endopeptidase domain like (from Nostoc punctiforme)"/>
    <property type="match status" value="1"/>
</dbReference>
<name>A0ABT3YAQ9_9HYPH</name>
<sequence length="286" mass="31222">MSETLDHRLHAYRDDLADSRLRGRVEAARFADGTPGEVILPVAPLRPRPDDSCSMDSEALFGEALTVFDRRDGWAWVQLAVDGYVGYLREEAIREGSTPATHLVSVPRSFVYPGPDLRFPHLMALSMGSRVTVTGAAETRATPYSVLKDGSAIIATHLRPITEIAAEDAVSVATRFLHTPYLWGGRSGFGIDCSGLVQMALAMTGKPAPRDSDLQAANLGHAIDPGTDGLQRGDLVFWKGHVGFVEDEHTLLHASGGTMYVTREPLREAIDRIARLYSLPTGYRRP</sequence>
<keyword evidence="7" id="KW-1185">Reference proteome</keyword>
<dbReference type="Pfam" id="PF18348">
    <property type="entry name" value="SH3_16"/>
    <property type="match status" value="1"/>
</dbReference>
<dbReference type="EMBL" id="JAOVZQ010000001">
    <property type="protein sequence ID" value="MCY0092965.1"/>
    <property type="molecule type" value="Genomic_DNA"/>
</dbReference>
<dbReference type="InterPro" id="IPR038765">
    <property type="entry name" value="Papain-like_cys_pep_sf"/>
</dbReference>
<evidence type="ECO:0000256" key="4">
    <source>
        <dbReference type="ARBA" id="ARBA00022807"/>
    </source>
</evidence>
<organism evidence="6 7">
    <name type="scientific">Hoeflea ulvae</name>
    <dbReference type="NCBI Taxonomy" id="2983764"/>
    <lineage>
        <taxon>Bacteria</taxon>
        <taxon>Pseudomonadati</taxon>
        <taxon>Pseudomonadota</taxon>
        <taxon>Alphaproteobacteria</taxon>
        <taxon>Hyphomicrobiales</taxon>
        <taxon>Rhizobiaceae</taxon>
        <taxon>Hoeflea</taxon>
    </lineage>
</organism>
<keyword evidence="2" id="KW-0645">Protease</keyword>
<dbReference type="PANTHER" id="PTHR47053">
    <property type="entry name" value="MUREIN DD-ENDOPEPTIDASE MEPH-RELATED"/>
    <property type="match status" value="1"/>
</dbReference>
<dbReference type="InterPro" id="IPR000064">
    <property type="entry name" value="NLP_P60_dom"/>
</dbReference>